<dbReference type="Pfam" id="PF04408">
    <property type="entry name" value="WHD_HA2"/>
    <property type="match status" value="1"/>
</dbReference>
<keyword evidence="1" id="KW-0547">Nucleotide-binding</keyword>
<dbReference type="AlphaFoldDB" id="A0AAQ3LGP0"/>
<accession>A0AAQ3LGP0</accession>
<dbReference type="SMART" id="SM00490">
    <property type="entry name" value="HELICc"/>
    <property type="match status" value="1"/>
</dbReference>
<dbReference type="SMART" id="SM00847">
    <property type="entry name" value="HA2"/>
    <property type="match status" value="1"/>
</dbReference>
<dbReference type="PROSITE" id="PS51192">
    <property type="entry name" value="HELICASE_ATP_BIND_1"/>
    <property type="match status" value="1"/>
</dbReference>
<dbReference type="InterPro" id="IPR011545">
    <property type="entry name" value="DEAD/DEAH_box_helicase_dom"/>
</dbReference>
<dbReference type="GO" id="GO:0004386">
    <property type="term" value="F:helicase activity"/>
    <property type="evidence" value="ECO:0007669"/>
    <property type="project" value="UniProtKB-KW"/>
</dbReference>
<dbReference type="InterPro" id="IPR001650">
    <property type="entry name" value="Helicase_C-like"/>
</dbReference>
<dbReference type="InterPro" id="IPR014001">
    <property type="entry name" value="Helicase_ATP-bd"/>
</dbReference>
<dbReference type="GO" id="GO:0003676">
    <property type="term" value="F:nucleic acid binding"/>
    <property type="evidence" value="ECO:0007669"/>
    <property type="project" value="InterPro"/>
</dbReference>
<dbReference type="NCBIfam" id="TIGR01970">
    <property type="entry name" value="DEAH_box_HrpB"/>
    <property type="match status" value="1"/>
</dbReference>
<dbReference type="EMBL" id="CP136920">
    <property type="protein sequence ID" value="WOO41809.1"/>
    <property type="molecule type" value="Genomic_DNA"/>
</dbReference>
<evidence type="ECO:0000256" key="2">
    <source>
        <dbReference type="ARBA" id="ARBA00022801"/>
    </source>
</evidence>
<dbReference type="Gene3D" id="3.40.50.300">
    <property type="entry name" value="P-loop containing nucleotide triphosphate hydrolases"/>
    <property type="match status" value="2"/>
</dbReference>
<sequence length="848" mass="95790">MPKTNLPIESIRDDLVRAAVEERRVVLSAPTGSGKSTQVPQMLLDGDCIPSGKKIIVLQPRRLAARLLANRVAAERSGRPGDEVGFHIRFERKIGPDTRILFVTEGILLRMMLSDPELQDVAAIVFDEFHERHLYSDLGIAMARQLQEEKRPDLAIIVMSATLDVDALADYLQPCVALKAEGRTYPITINYSAAAAKVAEAPVWDAVAHHFSKLANEYPEGDMLVFMPGSYEIQRTVQAIQAERAARDWIVLPLYGELPPREQDAAVAQYDRRKVVVATNVAETSITIDGITLVIDAGLARIARFDPHRGINTLLIEKISQASSEQRAGRCGRTAPGHCLRLWSEKEQAHRPVREAPEVKRIDLSETVLALKLHGVESVADFPWFEKPEKKSLHRAVELLQDLGALDNGERLTEIGRRMAQFPVNPRYARMLLAAEEYGCVWHICLIAALTQVRRIVLPLRDRRRNEEREELFGESKSDFFHALRAWGMARRQKYDNGFCRKWGVHGQSARQVEKLASQFVSIAEGQGLEAPEKRINEDAVRRCLLLGFADQLAKRDNRGTLNCSLVHGRRGELRRDSAVRDASLFVAAEIDEMETRGSVTVLLSMATEIEEDWLEELFPNDVAEKSLAQWDHREKRVTAKRARFFRDLVLEEKESGEPEPGDVAAILTGLVLDGRAELKKWDDRVEKWIARVNFASQRLPDLGIPEIDDEGRRILTEQICDGAMSLRDLRDADPWPALGSWLSDEQRMAMDSLCPQSFKLPGRSKPIDLRYEAENDRVILSSKLQDFYDVPASVLTIGGGQIPLTIEMLAPNRRPCQLTNDITAFWENSYEGVKKELKGRYPKHEWR</sequence>
<dbReference type="InterPro" id="IPR048333">
    <property type="entry name" value="HA2_WH"/>
</dbReference>
<dbReference type="Pfam" id="PF08482">
    <property type="entry name" value="HrpB_C"/>
    <property type="match status" value="1"/>
</dbReference>
<dbReference type="InterPro" id="IPR027417">
    <property type="entry name" value="P-loop_NTPase"/>
</dbReference>
<dbReference type="PROSITE" id="PS51194">
    <property type="entry name" value="HELICASE_CTER"/>
    <property type="match status" value="1"/>
</dbReference>
<evidence type="ECO:0000256" key="1">
    <source>
        <dbReference type="ARBA" id="ARBA00022741"/>
    </source>
</evidence>
<dbReference type="InterPro" id="IPR013689">
    <property type="entry name" value="RNA_helicase_ATP-dep_HrpB_C"/>
</dbReference>
<dbReference type="SUPFAM" id="SSF52540">
    <property type="entry name" value="P-loop containing nucleoside triphosphate hydrolases"/>
    <property type="match status" value="1"/>
</dbReference>
<gene>
    <name evidence="7" type="primary">hrpB</name>
    <name evidence="7" type="ORF">RZN69_01820</name>
</gene>
<feature type="domain" description="Helicase C-terminal" evidence="6">
    <location>
        <begin position="206"/>
        <end position="375"/>
    </location>
</feature>
<dbReference type="PANTHER" id="PTHR43519:SF1">
    <property type="entry name" value="ATP-DEPENDENT RNA HELICASE HRPB"/>
    <property type="match status" value="1"/>
</dbReference>
<dbReference type="GO" id="GO:0005524">
    <property type="term" value="F:ATP binding"/>
    <property type="evidence" value="ECO:0007669"/>
    <property type="project" value="UniProtKB-KW"/>
</dbReference>
<proteinExistence type="predicted"/>
<name>A0AAQ3LGP0_9BACT</name>
<dbReference type="GO" id="GO:0016787">
    <property type="term" value="F:hydrolase activity"/>
    <property type="evidence" value="ECO:0007669"/>
    <property type="project" value="UniProtKB-KW"/>
</dbReference>
<keyword evidence="4" id="KW-0067">ATP-binding</keyword>
<dbReference type="RefSeq" id="WP_317834293.1">
    <property type="nucleotide sequence ID" value="NZ_CP136920.1"/>
</dbReference>
<evidence type="ECO:0000313" key="7">
    <source>
        <dbReference type="EMBL" id="WOO41809.1"/>
    </source>
</evidence>
<keyword evidence="2" id="KW-0378">Hydrolase</keyword>
<feature type="domain" description="Helicase ATP-binding" evidence="5">
    <location>
        <begin position="16"/>
        <end position="181"/>
    </location>
</feature>
<dbReference type="InterPro" id="IPR007502">
    <property type="entry name" value="Helicase-assoc_dom"/>
</dbReference>
<dbReference type="Proteomes" id="UP001304300">
    <property type="component" value="Chromosome"/>
</dbReference>
<evidence type="ECO:0000313" key="8">
    <source>
        <dbReference type="Proteomes" id="UP001304300"/>
    </source>
</evidence>
<dbReference type="CDD" id="cd17990">
    <property type="entry name" value="DEXHc_HrpB"/>
    <property type="match status" value="1"/>
</dbReference>
<dbReference type="InterPro" id="IPR049614">
    <property type="entry name" value="HrpB_DEXH"/>
</dbReference>
<evidence type="ECO:0000256" key="3">
    <source>
        <dbReference type="ARBA" id="ARBA00022806"/>
    </source>
</evidence>
<dbReference type="Gene3D" id="1.20.120.1080">
    <property type="match status" value="1"/>
</dbReference>
<organism evidence="7 8">
    <name type="scientific">Rubellicoccus peritrichatus</name>
    <dbReference type="NCBI Taxonomy" id="3080537"/>
    <lineage>
        <taxon>Bacteria</taxon>
        <taxon>Pseudomonadati</taxon>
        <taxon>Verrucomicrobiota</taxon>
        <taxon>Opitutia</taxon>
        <taxon>Puniceicoccales</taxon>
        <taxon>Cerasicoccaceae</taxon>
        <taxon>Rubellicoccus</taxon>
    </lineage>
</organism>
<evidence type="ECO:0000259" key="5">
    <source>
        <dbReference type="PROSITE" id="PS51192"/>
    </source>
</evidence>
<dbReference type="PANTHER" id="PTHR43519">
    <property type="entry name" value="ATP-DEPENDENT RNA HELICASE HRPB"/>
    <property type="match status" value="1"/>
</dbReference>
<dbReference type="CDD" id="cd18791">
    <property type="entry name" value="SF2_C_RHA"/>
    <property type="match status" value="1"/>
</dbReference>
<reference evidence="7 8" key="1">
    <citation type="submission" date="2023-10" db="EMBL/GenBank/DDBJ databases">
        <title>Rubellicoccus peritrichatus gen. nov., sp. nov., isolated from an algae of coral reef tank.</title>
        <authorList>
            <person name="Luo J."/>
        </authorList>
    </citation>
    <scope>NUCLEOTIDE SEQUENCE [LARGE SCALE GENOMIC DNA]</scope>
    <source>
        <strain evidence="7 8">CR14</strain>
    </source>
</reference>
<keyword evidence="8" id="KW-1185">Reference proteome</keyword>
<evidence type="ECO:0000256" key="4">
    <source>
        <dbReference type="ARBA" id="ARBA00022840"/>
    </source>
</evidence>
<dbReference type="SMART" id="SM00487">
    <property type="entry name" value="DEXDc"/>
    <property type="match status" value="1"/>
</dbReference>
<evidence type="ECO:0000259" key="6">
    <source>
        <dbReference type="PROSITE" id="PS51194"/>
    </source>
</evidence>
<dbReference type="Pfam" id="PF00271">
    <property type="entry name" value="Helicase_C"/>
    <property type="match status" value="1"/>
</dbReference>
<dbReference type="PIRSF" id="PIRSF005496">
    <property type="entry name" value="ATP_hel_hrpB"/>
    <property type="match status" value="1"/>
</dbReference>
<dbReference type="Pfam" id="PF00270">
    <property type="entry name" value="DEAD"/>
    <property type="match status" value="1"/>
</dbReference>
<dbReference type="KEGG" id="puo:RZN69_01820"/>
<dbReference type="Pfam" id="PF21010">
    <property type="entry name" value="HA2_C"/>
    <property type="match status" value="1"/>
</dbReference>
<dbReference type="InterPro" id="IPR010225">
    <property type="entry name" value="HrpB"/>
</dbReference>
<keyword evidence="3 7" id="KW-0347">Helicase</keyword>
<protein>
    <submittedName>
        <fullName evidence="7">ATP-dependent helicase HrpB</fullName>
    </submittedName>
</protein>